<sequence length="305" mass="34240">MLNHLQEILRLKEEKNALILAHNYQPRDVQEVADFVGDSLELCIKALELEDPDMVVFCGVDFMAETAAIINPCKKILIPDAGAECPMAHMLSAEDIRRAKILYPDAAVVLYVNSLAEAKAEADVLCTSANAVQVVESLPNEMILFGPDRNLAGYVSRRVDKKIIPLPEDGHCYVHKMFHEGYLHFLREQYPDAEMLIHPESDPEVQSLADEVLSTGDMVHHVARSQGETFIVGTEVDMITRLQRENPDKTFIPALNEAVCKNMKLHTVEKIKNCLLNGEVQVRVHEETAKKAKKAILRMFKASKN</sequence>
<name>A0A1D3L1G8_9EURY</name>
<dbReference type="EC" id="2.5.1.72" evidence="2 9"/>
<keyword evidence="3 9" id="KW-0004">4Fe-4S</keyword>
<dbReference type="KEGG" id="mcub:MCBB_0897"/>
<dbReference type="InterPro" id="IPR036094">
    <property type="entry name" value="NadA_sf"/>
</dbReference>
<dbReference type="HAMAP" id="MF_00568">
    <property type="entry name" value="NadA_type2"/>
    <property type="match status" value="1"/>
</dbReference>
<dbReference type="InterPro" id="IPR003473">
    <property type="entry name" value="NadA"/>
</dbReference>
<dbReference type="GO" id="GO:0034628">
    <property type="term" value="P:'de novo' NAD+ biosynthetic process from L-aspartate"/>
    <property type="evidence" value="ECO:0007669"/>
    <property type="project" value="TreeGrafter"/>
</dbReference>
<dbReference type="PANTHER" id="PTHR30573:SF0">
    <property type="entry name" value="QUINOLINATE SYNTHASE, CHLOROPLASTIC"/>
    <property type="match status" value="1"/>
</dbReference>
<protein>
    <recommendedName>
        <fullName evidence="2 9">Quinolinate synthase</fullName>
        <ecNumber evidence="2 9">2.5.1.72</ecNumber>
    </recommendedName>
</protein>
<evidence type="ECO:0000256" key="2">
    <source>
        <dbReference type="ARBA" id="ARBA00012669"/>
    </source>
</evidence>
<evidence type="ECO:0000256" key="8">
    <source>
        <dbReference type="ARBA" id="ARBA00023014"/>
    </source>
</evidence>
<keyword evidence="6 9" id="KW-0479">Metal-binding</keyword>
<evidence type="ECO:0000256" key="7">
    <source>
        <dbReference type="ARBA" id="ARBA00023004"/>
    </source>
</evidence>
<dbReference type="InterPro" id="IPR023066">
    <property type="entry name" value="Quinolinate_synth_type2"/>
</dbReference>
<comment type="similarity">
    <text evidence="9">Belongs to the quinolinate synthase family. Type 2 subfamily.</text>
</comment>
<comment type="cofactor">
    <cofactor evidence="9">
        <name>[4Fe-4S] cluster</name>
        <dbReference type="ChEBI" id="CHEBI:49883"/>
    </cofactor>
    <text evidence="9">Binds 1 [4Fe-4S] cluster per subunit.</text>
</comment>
<keyword evidence="9" id="KW-0963">Cytoplasm</keyword>
<dbReference type="NCBIfam" id="NF006878">
    <property type="entry name" value="PRK09375.1-2"/>
    <property type="match status" value="1"/>
</dbReference>
<feature type="binding site" evidence="9">
    <location>
        <position position="85"/>
    </location>
    <ligand>
        <name>[4Fe-4S] cluster</name>
        <dbReference type="ChEBI" id="CHEBI:49883"/>
    </ligand>
</feature>
<evidence type="ECO:0000256" key="3">
    <source>
        <dbReference type="ARBA" id="ARBA00022485"/>
    </source>
</evidence>
<feature type="binding site" evidence="9">
    <location>
        <position position="260"/>
    </location>
    <ligand>
        <name>[4Fe-4S] cluster</name>
        <dbReference type="ChEBI" id="CHEBI:49883"/>
    </ligand>
</feature>
<comment type="pathway">
    <text evidence="1 9">Cofactor biosynthesis; NAD(+) biosynthesis; quinolinate from iminoaspartate: step 1/1.</text>
</comment>
<feature type="binding site" evidence="9">
    <location>
        <position position="128"/>
    </location>
    <ligand>
        <name>iminosuccinate</name>
        <dbReference type="ChEBI" id="CHEBI:77875"/>
    </ligand>
</feature>
<evidence type="ECO:0000256" key="5">
    <source>
        <dbReference type="ARBA" id="ARBA00022679"/>
    </source>
</evidence>
<dbReference type="Gene3D" id="3.40.50.10800">
    <property type="entry name" value="NadA-like"/>
    <property type="match status" value="3"/>
</dbReference>
<dbReference type="STRING" id="118062.MCBB_0897"/>
<comment type="catalytic activity">
    <reaction evidence="9">
        <text>iminosuccinate + dihydroxyacetone phosphate = quinolinate + phosphate + 2 H2O + H(+)</text>
        <dbReference type="Rhea" id="RHEA:25888"/>
        <dbReference type="ChEBI" id="CHEBI:15377"/>
        <dbReference type="ChEBI" id="CHEBI:15378"/>
        <dbReference type="ChEBI" id="CHEBI:29959"/>
        <dbReference type="ChEBI" id="CHEBI:43474"/>
        <dbReference type="ChEBI" id="CHEBI:57642"/>
        <dbReference type="ChEBI" id="CHEBI:77875"/>
        <dbReference type="EC" id="2.5.1.72"/>
    </reaction>
</comment>
<dbReference type="AlphaFoldDB" id="A0A1D3L1G8"/>
<dbReference type="GO" id="GO:0005737">
    <property type="term" value="C:cytoplasm"/>
    <property type="evidence" value="ECO:0007669"/>
    <property type="project" value="UniProtKB-SubCell"/>
</dbReference>
<dbReference type="PANTHER" id="PTHR30573">
    <property type="entry name" value="QUINOLINATE SYNTHETASE A"/>
    <property type="match status" value="1"/>
</dbReference>
<evidence type="ECO:0000256" key="1">
    <source>
        <dbReference type="ARBA" id="ARBA00005065"/>
    </source>
</evidence>
<reference evidence="10 11" key="1">
    <citation type="submission" date="2016-08" db="EMBL/GenBank/DDBJ databases">
        <authorList>
            <person name="Seilhamer J.J."/>
        </authorList>
    </citation>
    <scope>NUCLEOTIDE SEQUENCE [LARGE SCALE GENOMIC DNA]</scope>
    <source>
        <strain evidence="10">Buetzberg</strain>
    </source>
</reference>
<comment type="function">
    <text evidence="9">Catalyzes the condensation of iminoaspartate with dihydroxyacetone phosphate to form quinolinate.</text>
</comment>
<keyword evidence="5 9" id="KW-0808">Transferase</keyword>
<feature type="binding site" evidence="9">
    <location>
        <position position="172"/>
    </location>
    <ligand>
        <name>[4Fe-4S] cluster</name>
        <dbReference type="ChEBI" id="CHEBI:49883"/>
    </ligand>
</feature>
<accession>A0A1D3L1G8</accession>
<keyword evidence="4 9" id="KW-0662">Pyridine nucleotide biosynthesis</keyword>
<proteinExistence type="inferred from homology"/>
<evidence type="ECO:0000256" key="6">
    <source>
        <dbReference type="ARBA" id="ARBA00022723"/>
    </source>
</evidence>
<feature type="binding site" evidence="9">
    <location>
        <begin position="111"/>
        <end position="113"/>
    </location>
    <ligand>
        <name>iminosuccinate</name>
        <dbReference type="ChEBI" id="CHEBI:77875"/>
    </ligand>
</feature>
<dbReference type="UniPathway" id="UPA00253">
    <property type="reaction ID" value="UER00327"/>
</dbReference>
<dbReference type="Pfam" id="PF02445">
    <property type="entry name" value="NadA"/>
    <property type="match status" value="1"/>
</dbReference>
<gene>
    <name evidence="10" type="primary">nadA 1</name>
    <name evidence="9" type="synonym">nadA</name>
    <name evidence="10" type="ORF">MCBB_0897</name>
</gene>
<dbReference type="SUPFAM" id="SSF142754">
    <property type="entry name" value="NadA-like"/>
    <property type="match status" value="1"/>
</dbReference>
<dbReference type="GO" id="GO:0046872">
    <property type="term" value="F:metal ion binding"/>
    <property type="evidence" value="ECO:0007669"/>
    <property type="project" value="UniProtKB-KW"/>
</dbReference>
<dbReference type="NCBIfam" id="TIGR00550">
    <property type="entry name" value="nadA"/>
    <property type="match status" value="1"/>
</dbReference>
<comment type="subcellular location">
    <subcellularLocation>
        <location evidence="9">Cytoplasm</location>
    </subcellularLocation>
</comment>
<dbReference type="GO" id="GO:0008987">
    <property type="term" value="F:quinolinate synthetase A activity"/>
    <property type="evidence" value="ECO:0007669"/>
    <property type="project" value="UniProtKB-UniRule"/>
</dbReference>
<dbReference type="RefSeq" id="WP_071906619.1">
    <property type="nucleotide sequence ID" value="NZ_LT607756.1"/>
</dbReference>
<dbReference type="PATRIC" id="fig|129848.4.peg.902"/>
<feature type="binding site" evidence="9">
    <location>
        <begin position="198"/>
        <end position="200"/>
    </location>
    <ligand>
        <name>iminosuccinate</name>
        <dbReference type="ChEBI" id="CHEBI:77875"/>
    </ligand>
</feature>
<keyword evidence="7 9" id="KW-0408">Iron</keyword>
<dbReference type="GO" id="GO:0051539">
    <property type="term" value="F:4 iron, 4 sulfur cluster binding"/>
    <property type="evidence" value="ECO:0007669"/>
    <property type="project" value="UniProtKB-KW"/>
</dbReference>
<evidence type="ECO:0000256" key="9">
    <source>
        <dbReference type="HAMAP-Rule" id="MF_00568"/>
    </source>
</evidence>
<keyword evidence="8 9" id="KW-0411">Iron-sulfur</keyword>
<organism evidence="10 11">
    <name type="scientific">Methanobacterium congolense</name>
    <dbReference type="NCBI Taxonomy" id="118062"/>
    <lineage>
        <taxon>Archaea</taxon>
        <taxon>Methanobacteriati</taxon>
        <taxon>Methanobacteriota</taxon>
        <taxon>Methanomada group</taxon>
        <taxon>Methanobacteria</taxon>
        <taxon>Methanobacteriales</taxon>
        <taxon>Methanobacteriaceae</taxon>
        <taxon>Methanobacterium</taxon>
    </lineage>
</organism>
<feature type="binding site" evidence="9">
    <location>
        <position position="22"/>
    </location>
    <ligand>
        <name>iminosuccinate</name>
        <dbReference type="ChEBI" id="CHEBI:77875"/>
    </ligand>
</feature>
<feature type="binding site" evidence="9">
    <location>
        <position position="215"/>
    </location>
    <ligand>
        <name>iminosuccinate</name>
        <dbReference type="ChEBI" id="CHEBI:77875"/>
    </ligand>
</feature>
<dbReference type="Proteomes" id="UP000094707">
    <property type="component" value="Chromosome I"/>
</dbReference>
<evidence type="ECO:0000313" key="10">
    <source>
        <dbReference type="EMBL" id="SCG85461.1"/>
    </source>
</evidence>
<evidence type="ECO:0000313" key="11">
    <source>
        <dbReference type="Proteomes" id="UP000094707"/>
    </source>
</evidence>
<feature type="binding site" evidence="9">
    <location>
        <position position="39"/>
    </location>
    <ligand>
        <name>iminosuccinate</name>
        <dbReference type="ChEBI" id="CHEBI:77875"/>
    </ligand>
</feature>
<dbReference type="EMBL" id="LT607756">
    <property type="protein sequence ID" value="SCG85461.1"/>
    <property type="molecule type" value="Genomic_DNA"/>
</dbReference>
<dbReference type="GeneID" id="30411745"/>
<evidence type="ECO:0000256" key="4">
    <source>
        <dbReference type="ARBA" id="ARBA00022642"/>
    </source>
</evidence>
<dbReference type="OrthoDB" id="5931at2157"/>
<keyword evidence="11" id="KW-1185">Reference proteome</keyword>